<dbReference type="InterPro" id="IPR016024">
    <property type="entry name" value="ARM-type_fold"/>
</dbReference>
<reference evidence="1 2" key="1">
    <citation type="submission" date="2023-07" db="EMBL/GenBank/DDBJ databases">
        <title>Novel species of Thermanaerothrix with wide hydrolytic capabilities.</title>
        <authorList>
            <person name="Zayulina K.S."/>
            <person name="Podosokorskaya O.A."/>
            <person name="Elcheninov A.G."/>
        </authorList>
    </citation>
    <scope>NUCLEOTIDE SEQUENCE [LARGE SCALE GENOMIC DNA]</scope>
    <source>
        <strain evidence="1 2">4228-RoL</strain>
    </source>
</reference>
<proteinExistence type="predicted"/>
<organism evidence="1 2">
    <name type="scientific">Thermanaerothrix solaris</name>
    <dbReference type="NCBI Taxonomy" id="3058434"/>
    <lineage>
        <taxon>Bacteria</taxon>
        <taxon>Bacillati</taxon>
        <taxon>Chloroflexota</taxon>
        <taxon>Anaerolineae</taxon>
        <taxon>Anaerolineales</taxon>
        <taxon>Anaerolineaceae</taxon>
        <taxon>Thermanaerothrix</taxon>
    </lineage>
</organism>
<accession>A0ABU3NQY2</accession>
<dbReference type="SUPFAM" id="SSF48371">
    <property type="entry name" value="ARM repeat"/>
    <property type="match status" value="1"/>
</dbReference>
<protein>
    <submittedName>
        <fullName evidence="1">Uncharacterized protein</fullName>
    </submittedName>
</protein>
<sequence length="283" mass="32031">MPAIPLHILRQRLQELLPLFEDAPRFKRGLKHLLDQYADQSYRPGETVPLAKASERLLLPPVVIYEIEATLQALASQYPESALNLASLLWEEGTSLFGHLAATLISAIPVTGENLSIIQEHLTQWVRGIENSSLTAILVLATEGIKREAWDSWLNLIQGWLFSDSSNAQKVALKALHNLVDDPTFDNLPLIFDWLTTWLQENFSSTLPQEAFDLLQALAGRSPAETTYFLRQLMRLLSPPHARRLIRSVLPLLPEDYRQRLQTALRQFLLPQKQPPPSSQPLV</sequence>
<dbReference type="EMBL" id="JAUHMF010000002">
    <property type="protein sequence ID" value="MDT8899239.1"/>
    <property type="molecule type" value="Genomic_DNA"/>
</dbReference>
<gene>
    <name evidence="1" type="ORF">QYE77_13315</name>
</gene>
<evidence type="ECO:0000313" key="2">
    <source>
        <dbReference type="Proteomes" id="UP001254165"/>
    </source>
</evidence>
<dbReference type="RefSeq" id="WP_315625924.1">
    <property type="nucleotide sequence ID" value="NZ_JAUHMF010000002.1"/>
</dbReference>
<keyword evidence="2" id="KW-1185">Reference proteome</keyword>
<evidence type="ECO:0000313" key="1">
    <source>
        <dbReference type="EMBL" id="MDT8899239.1"/>
    </source>
</evidence>
<comment type="caution">
    <text evidence="1">The sequence shown here is derived from an EMBL/GenBank/DDBJ whole genome shotgun (WGS) entry which is preliminary data.</text>
</comment>
<dbReference type="Proteomes" id="UP001254165">
    <property type="component" value="Unassembled WGS sequence"/>
</dbReference>
<name>A0ABU3NQY2_9CHLR</name>